<feature type="signal peptide" evidence="5">
    <location>
        <begin position="1"/>
        <end position="27"/>
    </location>
</feature>
<keyword evidence="1" id="KW-0805">Transcription regulation</keyword>
<keyword evidence="4" id="KW-0812">Transmembrane</keyword>
<dbReference type="GO" id="GO:0006355">
    <property type="term" value="P:regulation of DNA-templated transcription"/>
    <property type="evidence" value="ECO:0007669"/>
    <property type="project" value="InterPro"/>
</dbReference>
<dbReference type="SUPFAM" id="SSF46894">
    <property type="entry name" value="C-terminal effector domain of the bipartite response regulators"/>
    <property type="match status" value="1"/>
</dbReference>
<evidence type="ECO:0000256" key="1">
    <source>
        <dbReference type="ARBA" id="ARBA00023015"/>
    </source>
</evidence>
<dbReference type="KEGG" id="drc:G0Q07_03230"/>
<keyword evidence="2" id="KW-0238">DNA-binding</keyword>
<accession>A0A6C0R8P8</accession>
<dbReference type="InterPro" id="IPR016032">
    <property type="entry name" value="Sig_transdc_resp-reg_C-effctor"/>
</dbReference>
<evidence type="ECO:0000256" key="5">
    <source>
        <dbReference type="SAM" id="SignalP"/>
    </source>
</evidence>
<name>A0A6C0R8P8_9BACT</name>
<feature type="domain" description="HTH luxR-type" evidence="6">
    <location>
        <begin position="272"/>
        <end position="332"/>
    </location>
</feature>
<dbReference type="RefSeq" id="WP_163344734.1">
    <property type="nucleotide sequence ID" value="NZ_CP048409.1"/>
</dbReference>
<organism evidence="7 8">
    <name type="scientific">Draconibacterium halophilum</name>
    <dbReference type="NCBI Taxonomy" id="2706887"/>
    <lineage>
        <taxon>Bacteria</taxon>
        <taxon>Pseudomonadati</taxon>
        <taxon>Bacteroidota</taxon>
        <taxon>Bacteroidia</taxon>
        <taxon>Marinilabiliales</taxon>
        <taxon>Prolixibacteraceae</taxon>
        <taxon>Draconibacterium</taxon>
    </lineage>
</organism>
<keyword evidence="4" id="KW-1133">Transmembrane helix</keyword>
<dbReference type="PRINTS" id="PR00038">
    <property type="entry name" value="HTHLUXR"/>
</dbReference>
<dbReference type="AlphaFoldDB" id="A0A6C0R8P8"/>
<dbReference type="EMBL" id="CP048409">
    <property type="protein sequence ID" value="QIA06804.1"/>
    <property type="molecule type" value="Genomic_DNA"/>
</dbReference>
<sequence>MISKCKQVKYFYLIITFLSFASLKSNADRIEGKLNVDTTWNRIVYLSLISGFDQLNTMSNQMIIDRAEIDKNGKFSFMTTYLPADNRLYRLHLSKKGDPPASLIIGGKDENHIFLIANSESDIFFNCKPSETLFGNVDIKNSPESRQLTEVDKIALFFDTVSFSRSFLKRELVENALYEKLRQFADTCSFPLVALYAIYKSNFEFHVETNPDFYIRFLEKWEKERSPYFNEFRKKVYIKRNRNYYPALFGISGLLLGVLSMSFISRLLKKPSKNVLQELTIQERNIYTMLQKGKSNKEISDELSISLSTVKSHVNNIFSKLKVKSRREILNS</sequence>
<dbReference type="Gene3D" id="1.10.10.10">
    <property type="entry name" value="Winged helix-like DNA-binding domain superfamily/Winged helix DNA-binding domain"/>
    <property type="match status" value="1"/>
</dbReference>
<evidence type="ECO:0000256" key="3">
    <source>
        <dbReference type="ARBA" id="ARBA00023163"/>
    </source>
</evidence>
<protein>
    <submittedName>
        <fullName evidence="7">Helix-turn-helix transcriptional regulator</fullName>
    </submittedName>
</protein>
<dbReference type="CDD" id="cd06170">
    <property type="entry name" value="LuxR_C_like"/>
    <property type="match status" value="1"/>
</dbReference>
<dbReference type="GO" id="GO:0003677">
    <property type="term" value="F:DNA binding"/>
    <property type="evidence" value="ECO:0007669"/>
    <property type="project" value="UniProtKB-KW"/>
</dbReference>
<feature type="transmembrane region" description="Helical" evidence="4">
    <location>
        <begin position="244"/>
        <end position="264"/>
    </location>
</feature>
<keyword evidence="3" id="KW-0804">Transcription</keyword>
<dbReference type="PANTHER" id="PTHR44688:SF16">
    <property type="entry name" value="DNA-BINDING TRANSCRIPTIONAL ACTIVATOR DEVR_DOSR"/>
    <property type="match status" value="1"/>
</dbReference>
<evidence type="ECO:0000313" key="8">
    <source>
        <dbReference type="Proteomes" id="UP000474630"/>
    </source>
</evidence>
<evidence type="ECO:0000256" key="2">
    <source>
        <dbReference type="ARBA" id="ARBA00023125"/>
    </source>
</evidence>
<gene>
    <name evidence="7" type="ORF">G0Q07_03230</name>
</gene>
<dbReference type="InterPro" id="IPR036388">
    <property type="entry name" value="WH-like_DNA-bd_sf"/>
</dbReference>
<keyword evidence="8" id="KW-1185">Reference proteome</keyword>
<evidence type="ECO:0000313" key="7">
    <source>
        <dbReference type="EMBL" id="QIA06804.1"/>
    </source>
</evidence>
<dbReference type="PANTHER" id="PTHR44688">
    <property type="entry name" value="DNA-BINDING TRANSCRIPTIONAL ACTIVATOR DEVR_DOSR"/>
    <property type="match status" value="1"/>
</dbReference>
<dbReference type="SMART" id="SM00421">
    <property type="entry name" value="HTH_LUXR"/>
    <property type="match status" value="1"/>
</dbReference>
<dbReference type="PROSITE" id="PS50043">
    <property type="entry name" value="HTH_LUXR_2"/>
    <property type="match status" value="1"/>
</dbReference>
<dbReference type="Pfam" id="PF00196">
    <property type="entry name" value="GerE"/>
    <property type="match status" value="1"/>
</dbReference>
<evidence type="ECO:0000256" key="4">
    <source>
        <dbReference type="SAM" id="Phobius"/>
    </source>
</evidence>
<feature type="chain" id="PRO_5025602678" evidence="5">
    <location>
        <begin position="28"/>
        <end position="332"/>
    </location>
</feature>
<keyword evidence="5" id="KW-0732">Signal</keyword>
<dbReference type="Proteomes" id="UP000474630">
    <property type="component" value="Chromosome"/>
</dbReference>
<keyword evidence="4" id="KW-0472">Membrane</keyword>
<dbReference type="PROSITE" id="PS00622">
    <property type="entry name" value="HTH_LUXR_1"/>
    <property type="match status" value="1"/>
</dbReference>
<dbReference type="InterPro" id="IPR000792">
    <property type="entry name" value="Tscrpt_reg_LuxR_C"/>
</dbReference>
<evidence type="ECO:0000259" key="6">
    <source>
        <dbReference type="PROSITE" id="PS50043"/>
    </source>
</evidence>
<proteinExistence type="predicted"/>
<reference evidence="7 8" key="1">
    <citation type="submission" date="2020-02" db="EMBL/GenBank/DDBJ databases">
        <title>Genome sequencing for Draconibacterium sp. strain M1.</title>
        <authorList>
            <person name="Park S.-J."/>
        </authorList>
    </citation>
    <scope>NUCLEOTIDE SEQUENCE [LARGE SCALE GENOMIC DNA]</scope>
    <source>
        <strain evidence="7 8">M1</strain>
    </source>
</reference>